<accession>A0ACB8D0K1</accession>
<reference evidence="1" key="1">
    <citation type="submission" date="2020-05" db="EMBL/GenBank/DDBJ databases">
        <title>Large-scale comparative analyses of tick genomes elucidate their genetic diversity and vector capacities.</title>
        <authorList>
            <person name="Jia N."/>
            <person name="Wang J."/>
            <person name="Shi W."/>
            <person name="Du L."/>
            <person name="Sun Y."/>
            <person name="Zhan W."/>
            <person name="Jiang J."/>
            <person name="Wang Q."/>
            <person name="Zhang B."/>
            <person name="Ji P."/>
            <person name="Sakyi L.B."/>
            <person name="Cui X."/>
            <person name="Yuan T."/>
            <person name="Jiang B."/>
            <person name="Yang W."/>
            <person name="Lam T.T.-Y."/>
            <person name="Chang Q."/>
            <person name="Ding S."/>
            <person name="Wang X."/>
            <person name="Zhu J."/>
            <person name="Ruan X."/>
            <person name="Zhao L."/>
            <person name="Wei J."/>
            <person name="Que T."/>
            <person name="Du C."/>
            <person name="Cheng J."/>
            <person name="Dai P."/>
            <person name="Han X."/>
            <person name="Huang E."/>
            <person name="Gao Y."/>
            <person name="Liu J."/>
            <person name="Shao H."/>
            <person name="Ye R."/>
            <person name="Li L."/>
            <person name="Wei W."/>
            <person name="Wang X."/>
            <person name="Wang C."/>
            <person name="Yang T."/>
            <person name="Huo Q."/>
            <person name="Li W."/>
            <person name="Guo W."/>
            <person name="Chen H."/>
            <person name="Zhou L."/>
            <person name="Ni X."/>
            <person name="Tian J."/>
            <person name="Zhou Y."/>
            <person name="Sheng Y."/>
            <person name="Liu T."/>
            <person name="Pan Y."/>
            <person name="Xia L."/>
            <person name="Li J."/>
            <person name="Zhao F."/>
            <person name="Cao W."/>
        </authorList>
    </citation>
    <scope>NUCLEOTIDE SEQUENCE</scope>
    <source>
        <strain evidence="1">Dsil-2018</strain>
    </source>
</reference>
<evidence type="ECO:0000313" key="1">
    <source>
        <dbReference type="EMBL" id="KAH7954926.1"/>
    </source>
</evidence>
<evidence type="ECO:0000313" key="2">
    <source>
        <dbReference type="Proteomes" id="UP000821865"/>
    </source>
</evidence>
<organism evidence="1 2">
    <name type="scientific">Dermacentor silvarum</name>
    <name type="common">Tick</name>
    <dbReference type="NCBI Taxonomy" id="543639"/>
    <lineage>
        <taxon>Eukaryota</taxon>
        <taxon>Metazoa</taxon>
        <taxon>Ecdysozoa</taxon>
        <taxon>Arthropoda</taxon>
        <taxon>Chelicerata</taxon>
        <taxon>Arachnida</taxon>
        <taxon>Acari</taxon>
        <taxon>Parasitiformes</taxon>
        <taxon>Ixodida</taxon>
        <taxon>Ixodoidea</taxon>
        <taxon>Ixodidae</taxon>
        <taxon>Rhipicephalinae</taxon>
        <taxon>Dermacentor</taxon>
    </lineage>
</organism>
<protein>
    <submittedName>
        <fullName evidence="1">Uncharacterized protein</fullName>
    </submittedName>
</protein>
<dbReference type="EMBL" id="CM023473">
    <property type="protein sequence ID" value="KAH7954926.1"/>
    <property type="molecule type" value="Genomic_DNA"/>
</dbReference>
<keyword evidence="2" id="KW-1185">Reference proteome</keyword>
<proteinExistence type="predicted"/>
<sequence length="863" mass="94996">MSKLRRHGSKRRRKNEGFQTPPSELPVSTTEEPSERSLAWKARPRDQELQASSTMREATSPSMSSPFQSPASPQTDDAAFSATVPSYLSSPSQSPPAQVVLPISASTGTARRLSSHSSANSTSATLSPRCSTLSATRRSKIGVYPKPRLSVTSFATRSETRLTSEQRTHSASSRMADRHLNRKPSFPSVVKRSSSLSEVGVLQSHPLKTHSGSWATKTRQLLSPLLGRPRSLSVNRSPEEFQMSPQHKRASTAPVITLPPCDVGGNQPGFASISRRQSQPRDSVQSISRSRQSLSRTSLSLPRNGSPGPPHAVNNRMASCLRREKASFLVGRNGRFQTTTFHFGLLVAFMVPFQTLPLQSVQHDIDHWCARPKNLRNMSTEEWKHQMVPRTDDGHYSRCRMYAEWNGTSVATVPCTSWEYAPSVYHYSIVKEFGLVCERAWYLPLSCAAFAMGAFCALLIMGPLADWLGRKPVMQFTVIVIQAAVMVILLFVRLNTFIVMRFLLGAATTTLFNTSFVLVVEVLAPERRSLYAMAVLLSKVIGAVIASAMMLAGFSWYTLQLAGTLPCLMMLRSITCLVESPRWLLARGRLDEAETVIMRAATLNGENIFDVRLQWGRQRRELERPEGTRMSTCYEAARLWCRWKDNAILYFCWCVTAFTLQVTWLKIHYLGFYPLALMALFALLSIPGELGAMASAAHVGRKTSLAWALVVAAIVIFATAAWGDSNVVSSATLLTLASVVTDASQAVLTLYTAEVYPTVVRCSGLAMCTCFSAAASIATPLAVYLDVLQVSWLPLVMVSLLGLTAAFLVVRLPDTKERTVLPDELSDIPFEASSGIAQAVPDNANIASLEVQSNDKRRTLGER</sequence>
<name>A0ACB8D0K1_DERSI</name>
<gene>
    <name evidence="1" type="ORF">HPB49_022825</name>
</gene>
<dbReference type="Proteomes" id="UP000821865">
    <property type="component" value="Chromosome 4"/>
</dbReference>
<comment type="caution">
    <text evidence="1">The sequence shown here is derived from an EMBL/GenBank/DDBJ whole genome shotgun (WGS) entry which is preliminary data.</text>
</comment>